<organism evidence="1 2">
    <name type="scientific">Pluteus cervinus</name>
    <dbReference type="NCBI Taxonomy" id="181527"/>
    <lineage>
        <taxon>Eukaryota</taxon>
        <taxon>Fungi</taxon>
        <taxon>Dikarya</taxon>
        <taxon>Basidiomycota</taxon>
        <taxon>Agaricomycotina</taxon>
        <taxon>Agaricomycetes</taxon>
        <taxon>Agaricomycetidae</taxon>
        <taxon>Agaricales</taxon>
        <taxon>Pluteineae</taxon>
        <taxon>Pluteaceae</taxon>
        <taxon>Pluteus</taxon>
    </lineage>
</organism>
<reference evidence="1 2" key="1">
    <citation type="journal article" date="2019" name="Nat. Ecol. Evol.">
        <title>Megaphylogeny resolves global patterns of mushroom evolution.</title>
        <authorList>
            <person name="Varga T."/>
            <person name="Krizsan K."/>
            <person name="Foldi C."/>
            <person name="Dima B."/>
            <person name="Sanchez-Garcia M."/>
            <person name="Sanchez-Ramirez S."/>
            <person name="Szollosi G.J."/>
            <person name="Szarkandi J.G."/>
            <person name="Papp V."/>
            <person name="Albert L."/>
            <person name="Andreopoulos W."/>
            <person name="Angelini C."/>
            <person name="Antonin V."/>
            <person name="Barry K.W."/>
            <person name="Bougher N.L."/>
            <person name="Buchanan P."/>
            <person name="Buyck B."/>
            <person name="Bense V."/>
            <person name="Catcheside P."/>
            <person name="Chovatia M."/>
            <person name="Cooper J."/>
            <person name="Damon W."/>
            <person name="Desjardin D."/>
            <person name="Finy P."/>
            <person name="Geml J."/>
            <person name="Haridas S."/>
            <person name="Hughes K."/>
            <person name="Justo A."/>
            <person name="Karasinski D."/>
            <person name="Kautmanova I."/>
            <person name="Kiss B."/>
            <person name="Kocsube S."/>
            <person name="Kotiranta H."/>
            <person name="LaButti K.M."/>
            <person name="Lechner B.E."/>
            <person name="Liimatainen K."/>
            <person name="Lipzen A."/>
            <person name="Lukacs Z."/>
            <person name="Mihaltcheva S."/>
            <person name="Morgado L.N."/>
            <person name="Niskanen T."/>
            <person name="Noordeloos M.E."/>
            <person name="Ohm R.A."/>
            <person name="Ortiz-Santana B."/>
            <person name="Ovrebo C."/>
            <person name="Racz N."/>
            <person name="Riley R."/>
            <person name="Savchenko A."/>
            <person name="Shiryaev A."/>
            <person name="Soop K."/>
            <person name="Spirin V."/>
            <person name="Szebenyi C."/>
            <person name="Tomsovsky M."/>
            <person name="Tulloss R.E."/>
            <person name="Uehling J."/>
            <person name="Grigoriev I.V."/>
            <person name="Vagvolgyi C."/>
            <person name="Papp T."/>
            <person name="Martin F.M."/>
            <person name="Miettinen O."/>
            <person name="Hibbett D.S."/>
            <person name="Nagy L.G."/>
        </authorList>
    </citation>
    <scope>NUCLEOTIDE SEQUENCE [LARGE SCALE GENOMIC DNA]</scope>
    <source>
        <strain evidence="1 2">NL-1719</strain>
    </source>
</reference>
<keyword evidence="2" id="KW-1185">Reference proteome</keyword>
<protein>
    <submittedName>
        <fullName evidence="1">Uncharacterized protein</fullName>
    </submittedName>
</protein>
<dbReference type="Proteomes" id="UP000308600">
    <property type="component" value="Unassembled WGS sequence"/>
</dbReference>
<evidence type="ECO:0000313" key="1">
    <source>
        <dbReference type="EMBL" id="TFK62102.1"/>
    </source>
</evidence>
<sequence>MGEESKEGRCYACGGDFPQSVLKRCSRCLLVRYCSRECQKVAWVNGHNKSCKPRAQLTKALGRWMDIWRVVLCHFAGVSLDLSNHPADYNATHMMVIWITKRLDIQNPPSPQMFRVTKGDVWPLILCDAMWPELEFTPAKDMGINFLRLVVVLEDWAGDTLRVRTSSWRTASLPMTRRLDKEDSKYFAENWLQSVQDIIEKGDVSVKAVYDKLHREAAMFSRMLGD</sequence>
<dbReference type="EMBL" id="ML208605">
    <property type="protein sequence ID" value="TFK62102.1"/>
    <property type="molecule type" value="Genomic_DNA"/>
</dbReference>
<gene>
    <name evidence="1" type="ORF">BDN72DRAFT_849035</name>
</gene>
<proteinExistence type="predicted"/>
<accession>A0ACD3A8R5</accession>
<evidence type="ECO:0000313" key="2">
    <source>
        <dbReference type="Proteomes" id="UP000308600"/>
    </source>
</evidence>
<name>A0ACD3A8R5_9AGAR</name>